<feature type="transmembrane region" description="Helical" evidence="2">
    <location>
        <begin position="164"/>
        <end position="184"/>
    </location>
</feature>
<dbReference type="EMBL" id="CAVNYO010000434">
    <property type="protein sequence ID" value="CAK5279177.1"/>
    <property type="molecule type" value="Genomic_DNA"/>
</dbReference>
<keyword evidence="2" id="KW-0472">Membrane</keyword>
<dbReference type="Proteomes" id="UP001295794">
    <property type="component" value="Unassembled WGS sequence"/>
</dbReference>
<evidence type="ECO:0000313" key="3">
    <source>
        <dbReference type="EMBL" id="CAK5279177.1"/>
    </source>
</evidence>
<dbReference type="AlphaFoldDB" id="A0AAD2K4Y0"/>
<evidence type="ECO:0000313" key="4">
    <source>
        <dbReference type="Proteomes" id="UP001295794"/>
    </source>
</evidence>
<protein>
    <submittedName>
        <fullName evidence="3">Uncharacterized protein</fullName>
    </submittedName>
</protein>
<organism evidence="3 4">
    <name type="scientific">Mycena citricolor</name>
    <dbReference type="NCBI Taxonomy" id="2018698"/>
    <lineage>
        <taxon>Eukaryota</taxon>
        <taxon>Fungi</taxon>
        <taxon>Dikarya</taxon>
        <taxon>Basidiomycota</taxon>
        <taxon>Agaricomycotina</taxon>
        <taxon>Agaricomycetes</taxon>
        <taxon>Agaricomycetidae</taxon>
        <taxon>Agaricales</taxon>
        <taxon>Marasmiineae</taxon>
        <taxon>Mycenaceae</taxon>
        <taxon>Mycena</taxon>
    </lineage>
</organism>
<keyword evidence="2" id="KW-0812">Transmembrane</keyword>
<name>A0AAD2K4Y0_9AGAR</name>
<evidence type="ECO:0000256" key="1">
    <source>
        <dbReference type="SAM" id="MobiDB-lite"/>
    </source>
</evidence>
<gene>
    <name evidence="3" type="ORF">MYCIT1_LOCUS29011</name>
</gene>
<proteinExistence type="predicted"/>
<accession>A0AAD2K4Y0</accession>
<keyword evidence="4" id="KW-1185">Reference proteome</keyword>
<evidence type="ECO:0000256" key="2">
    <source>
        <dbReference type="SAM" id="Phobius"/>
    </source>
</evidence>
<comment type="caution">
    <text evidence="3">The sequence shown here is derived from an EMBL/GenBank/DDBJ whole genome shotgun (WGS) entry which is preliminary data.</text>
</comment>
<keyword evidence="2" id="KW-1133">Transmembrane helix</keyword>
<reference evidence="3" key="1">
    <citation type="submission" date="2023-11" db="EMBL/GenBank/DDBJ databases">
        <authorList>
            <person name="De Vega J J."/>
            <person name="De Vega J J."/>
        </authorList>
    </citation>
    <scope>NUCLEOTIDE SEQUENCE</scope>
</reference>
<feature type="region of interest" description="Disordered" evidence="1">
    <location>
        <begin position="104"/>
        <end position="127"/>
    </location>
</feature>
<sequence length="233" mass="25081">MLRTHYRARSPLEQWAQAGRSTVRYYPQPLQGQQRQPVLALPSALARSAHTIASSSRVDHRGRRIASSRDPLQSHWQRAHCNAYYHATAALGFSSVSSAHPSFASSSAPSASDHIPGPQGRLYRDPDVSYPASKEDIAYSPGTWETIAESQDAHTTSESSPVQLFAIGAVVGSVLLGGIGWLIWQTYGQWKADVEGAALEQPANDSARGPSSTVAKQAPVFGLFGGRNRGCPC</sequence>